<dbReference type="Proteomes" id="UP000606974">
    <property type="component" value="Unassembled WGS sequence"/>
</dbReference>
<keyword evidence="3" id="KW-1185">Reference proteome</keyword>
<dbReference type="OrthoDB" id="10610564at2759"/>
<feature type="coiled-coil region" evidence="1">
    <location>
        <begin position="44"/>
        <end position="71"/>
    </location>
</feature>
<sequence length="113" mass="13380">MRDITIADRRLDFEICRTLNKVLSEPRTSLTIRFCRELNTSLQIQQEQQELEAIRTRIQASRRQVAKVNKTRWEMSKAVRSVWHRHYGTQLSFPGQDEKKAHDGFLLIELVIT</sequence>
<keyword evidence="1" id="KW-0175">Coiled coil</keyword>
<gene>
    <name evidence="2" type="ORF">GJ744_010626</name>
</gene>
<accession>A0A8H7AY32</accession>
<evidence type="ECO:0000313" key="3">
    <source>
        <dbReference type="Proteomes" id="UP000606974"/>
    </source>
</evidence>
<dbReference type="EMBL" id="JAACFV010000007">
    <property type="protein sequence ID" value="KAF7513230.1"/>
    <property type="molecule type" value="Genomic_DNA"/>
</dbReference>
<evidence type="ECO:0000313" key="2">
    <source>
        <dbReference type="EMBL" id="KAF7513230.1"/>
    </source>
</evidence>
<comment type="caution">
    <text evidence="2">The sequence shown here is derived from an EMBL/GenBank/DDBJ whole genome shotgun (WGS) entry which is preliminary data.</text>
</comment>
<name>A0A8H7AY32_9EURO</name>
<organism evidence="2 3">
    <name type="scientific">Endocarpon pusillum</name>
    <dbReference type="NCBI Taxonomy" id="364733"/>
    <lineage>
        <taxon>Eukaryota</taxon>
        <taxon>Fungi</taxon>
        <taxon>Dikarya</taxon>
        <taxon>Ascomycota</taxon>
        <taxon>Pezizomycotina</taxon>
        <taxon>Eurotiomycetes</taxon>
        <taxon>Chaetothyriomycetidae</taxon>
        <taxon>Verrucariales</taxon>
        <taxon>Verrucariaceae</taxon>
        <taxon>Endocarpon</taxon>
    </lineage>
</organism>
<evidence type="ECO:0000256" key="1">
    <source>
        <dbReference type="SAM" id="Coils"/>
    </source>
</evidence>
<protein>
    <submittedName>
        <fullName evidence="2">Uncharacterized protein</fullName>
    </submittedName>
</protein>
<dbReference type="AlphaFoldDB" id="A0A8H7AY32"/>
<reference evidence="2" key="1">
    <citation type="submission" date="2020-02" db="EMBL/GenBank/DDBJ databases">
        <authorList>
            <person name="Palmer J.M."/>
        </authorList>
    </citation>
    <scope>NUCLEOTIDE SEQUENCE</scope>
    <source>
        <strain evidence="2">EPUS1.4</strain>
        <tissue evidence="2">Thallus</tissue>
    </source>
</reference>
<proteinExistence type="predicted"/>